<name>A0AAN5DD96_9BILA</name>
<organism evidence="1 2">
    <name type="scientific">Pristionchus mayeri</name>
    <dbReference type="NCBI Taxonomy" id="1317129"/>
    <lineage>
        <taxon>Eukaryota</taxon>
        <taxon>Metazoa</taxon>
        <taxon>Ecdysozoa</taxon>
        <taxon>Nematoda</taxon>
        <taxon>Chromadorea</taxon>
        <taxon>Rhabditida</taxon>
        <taxon>Rhabditina</taxon>
        <taxon>Diplogasteromorpha</taxon>
        <taxon>Diplogasteroidea</taxon>
        <taxon>Neodiplogasteridae</taxon>
        <taxon>Pristionchus</taxon>
    </lineage>
</organism>
<sequence length="157" mass="18507">EREPLPQIERFLHEAKNKFRQIVIEVRQDSWKFHSTLHFRKSYDDYGFNNKTLHGLMTGKTLTFLRFKFLCRYITKEGIIHVIKTLRGYDSSLPSRGFCVVVQREATENLISELDKMPPFGKSSENVPLTKAHEQFPCYRTDAECLEVRPIRQEKGK</sequence>
<reference evidence="2" key="1">
    <citation type="submission" date="2022-10" db="EMBL/GenBank/DDBJ databases">
        <title>Genome assembly of Pristionchus species.</title>
        <authorList>
            <person name="Yoshida K."/>
            <person name="Sommer R.J."/>
        </authorList>
    </citation>
    <scope>NUCLEOTIDE SEQUENCE [LARGE SCALE GENOMIC DNA]</scope>
    <source>
        <strain evidence="2">RS5460</strain>
    </source>
</reference>
<feature type="non-terminal residue" evidence="1">
    <location>
        <position position="1"/>
    </location>
</feature>
<protein>
    <submittedName>
        <fullName evidence="1">Uncharacterized protein</fullName>
    </submittedName>
</protein>
<keyword evidence="2" id="KW-1185">Reference proteome</keyword>
<accession>A0AAN5DD96</accession>
<gene>
    <name evidence="1" type="ORF">PMAYCL1PPCAC_31223</name>
</gene>
<proteinExistence type="predicted"/>
<dbReference type="Proteomes" id="UP001328107">
    <property type="component" value="Unassembled WGS sequence"/>
</dbReference>
<dbReference type="EMBL" id="BTRK01000006">
    <property type="protein sequence ID" value="GMR61028.1"/>
    <property type="molecule type" value="Genomic_DNA"/>
</dbReference>
<feature type="non-terminal residue" evidence="1">
    <location>
        <position position="157"/>
    </location>
</feature>
<comment type="caution">
    <text evidence="1">The sequence shown here is derived from an EMBL/GenBank/DDBJ whole genome shotgun (WGS) entry which is preliminary data.</text>
</comment>
<evidence type="ECO:0000313" key="2">
    <source>
        <dbReference type="Proteomes" id="UP001328107"/>
    </source>
</evidence>
<dbReference type="AlphaFoldDB" id="A0AAN5DD96"/>
<evidence type="ECO:0000313" key="1">
    <source>
        <dbReference type="EMBL" id="GMR61028.1"/>
    </source>
</evidence>